<evidence type="ECO:0000256" key="1">
    <source>
        <dbReference type="SAM" id="MobiDB-lite"/>
    </source>
</evidence>
<accession>A0AAV8ZKS1</accession>
<evidence type="ECO:0000313" key="4">
    <source>
        <dbReference type="Proteomes" id="UP001162156"/>
    </source>
</evidence>
<gene>
    <name evidence="3" type="ORF">NQ314_003883</name>
</gene>
<feature type="region of interest" description="Disordered" evidence="1">
    <location>
        <begin position="405"/>
        <end position="430"/>
    </location>
</feature>
<dbReference type="InterPro" id="IPR009382">
    <property type="entry name" value="Coleoptericin"/>
</dbReference>
<sequence length="453" mass="51782">MIVKLPIILLATLTICASEETVRLPRSLQPGAPNINNKDQPWQLDPHIERDDDGNTKTDVNIKRHGENHDFNAGWSKVIRGPNKAKPTWHVGGTYRWRRSLQPGAPNVNNKDQPWQLDPHIERDGNGNTKTDVNIKRHGENHDFDAGWSKVVRGPNKAKPTWHVGGTYRWRRSLQAGAPNINNKDQPWQLDPHIERDGNGNTKTDVNIKRHGGNHDFDAGWSKVVRGPNKAKPTWHVGGTYRWRRSLQAGAPNINNKHQPWQLDPHIERDGNGNTKTDVNIKRHGGNHDFDAGWSKVVRGPNKAKPTWHVGGTYRWRRSLQPGAPNINNKDQPWQLDPHIERDGNGNTKTDINIKRHGENHDFDAGWSKVVRGTNKAKPTWHVGGTYRWRRSFEPDIPDELIEEKEDQPWQLDPHIERNEDSNTKTDVSIKRHSENHDIEGGWSKIVEGPNLY</sequence>
<feature type="region of interest" description="Disordered" evidence="1">
    <location>
        <begin position="324"/>
        <end position="354"/>
    </location>
</feature>
<protein>
    <recommendedName>
        <fullName evidence="5">Acaloleptin A-like</fullName>
    </recommendedName>
</protein>
<name>A0AAV8ZKS1_9CUCU</name>
<keyword evidence="2" id="KW-0732">Signal</keyword>
<keyword evidence="4" id="KW-1185">Reference proteome</keyword>
<feature type="signal peptide" evidence="2">
    <location>
        <begin position="1"/>
        <end position="18"/>
    </location>
</feature>
<proteinExistence type="predicted"/>
<evidence type="ECO:0000313" key="3">
    <source>
        <dbReference type="EMBL" id="KAJ8965816.1"/>
    </source>
</evidence>
<feature type="compositionally biased region" description="Basic and acidic residues" evidence="1">
    <location>
        <begin position="46"/>
        <end position="55"/>
    </location>
</feature>
<dbReference type="AlphaFoldDB" id="A0AAV8ZKS1"/>
<feature type="region of interest" description="Disordered" evidence="1">
    <location>
        <begin position="104"/>
        <end position="135"/>
    </location>
</feature>
<reference evidence="3" key="1">
    <citation type="journal article" date="2023" name="Insect Mol. Biol.">
        <title>Genome sequencing provides insights into the evolution of gene families encoding plant cell wall-degrading enzymes in longhorned beetles.</title>
        <authorList>
            <person name="Shin N.R."/>
            <person name="Okamura Y."/>
            <person name="Kirsch R."/>
            <person name="Pauchet Y."/>
        </authorList>
    </citation>
    <scope>NUCLEOTIDE SEQUENCE</scope>
    <source>
        <strain evidence="3">RBIC_L_NR</strain>
    </source>
</reference>
<organism evidence="3 4">
    <name type="scientific">Rhamnusium bicolor</name>
    <dbReference type="NCBI Taxonomy" id="1586634"/>
    <lineage>
        <taxon>Eukaryota</taxon>
        <taxon>Metazoa</taxon>
        <taxon>Ecdysozoa</taxon>
        <taxon>Arthropoda</taxon>
        <taxon>Hexapoda</taxon>
        <taxon>Insecta</taxon>
        <taxon>Pterygota</taxon>
        <taxon>Neoptera</taxon>
        <taxon>Endopterygota</taxon>
        <taxon>Coleoptera</taxon>
        <taxon>Polyphaga</taxon>
        <taxon>Cucujiformia</taxon>
        <taxon>Chrysomeloidea</taxon>
        <taxon>Cerambycidae</taxon>
        <taxon>Lepturinae</taxon>
        <taxon>Rhagiini</taxon>
        <taxon>Rhamnusium</taxon>
    </lineage>
</organism>
<feature type="region of interest" description="Disordered" evidence="1">
    <location>
        <begin position="27"/>
        <end position="55"/>
    </location>
</feature>
<evidence type="ECO:0000256" key="2">
    <source>
        <dbReference type="SAM" id="SignalP"/>
    </source>
</evidence>
<feature type="compositionally biased region" description="Basic and acidic residues" evidence="1">
    <location>
        <begin position="414"/>
        <end position="430"/>
    </location>
</feature>
<dbReference type="Pfam" id="PF06286">
    <property type="entry name" value="Coleoptericin"/>
    <property type="match status" value="5"/>
</dbReference>
<evidence type="ECO:0008006" key="5">
    <source>
        <dbReference type="Google" id="ProtNLM"/>
    </source>
</evidence>
<dbReference type="EMBL" id="JANEYF010001151">
    <property type="protein sequence ID" value="KAJ8965816.1"/>
    <property type="molecule type" value="Genomic_DNA"/>
</dbReference>
<feature type="chain" id="PRO_5043597316" description="Acaloleptin A-like" evidence="2">
    <location>
        <begin position="19"/>
        <end position="453"/>
    </location>
</feature>
<dbReference type="GO" id="GO:0005576">
    <property type="term" value="C:extracellular region"/>
    <property type="evidence" value="ECO:0007669"/>
    <property type="project" value="InterPro"/>
</dbReference>
<dbReference type="Proteomes" id="UP001162156">
    <property type="component" value="Unassembled WGS sequence"/>
</dbReference>
<comment type="caution">
    <text evidence="3">The sequence shown here is derived from an EMBL/GenBank/DDBJ whole genome shotgun (WGS) entry which is preliminary data.</text>
</comment>
<dbReference type="GO" id="GO:0042742">
    <property type="term" value="P:defense response to bacterium"/>
    <property type="evidence" value="ECO:0007669"/>
    <property type="project" value="InterPro"/>
</dbReference>